<evidence type="ECO:0000313" key="2">
    <source>
        <dbReference type="EMBL" id="QCR07465.1"/>
    </source>
</evidence>
<accession>A0A4P8QTI2</accession>
<proteinExistence type="predicted"/>
<dbReference type="KEGG" id="brb:EH207_02180"/>
<feature type="region of interest" description="Disordered" evidence="1">
    <location>
        <begin position="14"/>
        <end position="34"/>
    </location>
</feature>
<dbReference type="Pfam" id="PF06476">
    <property type="entry name" value="DUF1090"/>
    <property type="match status" value="1"/>
</dbReference>
<feature type="region of interest" description="Disordered" evidence="1">
    <location>
        <begin position="116"/>
        <end position="144"/>
    </location>
</feature>
<reference evidence="2 3" key="1">
    <citation type="submission" date="2018-11" db="EMBL/GenBank/DDBJ databases">
        <title>Genome sequences of Brenneria nigrifluens and Brenneria rubrifaciens.</title>
        <authorList>
            <person name="Poret-Peterson A.T."/>
            <person name="McClean A.E."/>
            <person name="Kluepfel D.A."/>
        </authorList>
    </citation>
    <scope>NUCLEOTIDE SEQUENCE [LARGE SCALE GENOMIC DNA]</scope>
    <source>
        <strain evidence="2 3">6D370</strain>
    </source>
</reference>
<evidence type="ECO:0000313" key="3">
    <source>
        <dbReference type="Proteomes" id="UP000299580"/>
    </source>
</evidence>
<dbReference type="EMBL" id="CP034035">
    <property type="protein sequence ID" value="QCR07465.1"/>
    <property type="molecule type" value="Genomic_DNA"/>
</dbReference>
<dbReference type="AlphaFoldDB" id="A0A4P8QTI2"/>
<protein>
    <submittedName>
        <fullName evidence="2">DUF1090 domain-containing protein</fullName>
    </submittedName>
</protein>
<keyword evidence="3" id="KW-1185">Reference proteome</keyword>
<organism evidence="2 3">
    <name type="scientific">Brenneria rubrifaciens</name>
    <dbReference type="NCBI Taxonomy" id="55213"/>
    <lineage>
        <taxon>Bacteria</taxon>
        <taxon>Pseudomonadati</taxon>
        <taxon>Pseudomonadota</taxon>
        <taxon>Gammaproteobacteria</taxon>
        <taxon>Enterobacterales</taxon>
        <taxon>Pectobacteriaceae</taxon>
        <taxon>Brenneria</taxon>
    </lineage>
</organism>
<dbReference type="Proteomes" id="UP000299580">
    <property type="component" value="Chromosome"/>
</dbReference>
<gene>
    <name evidence="2" type="ORF">EH207_02180</name>
</gene>
<evidence type="ECO:0000256" key="1">
    <source>
        <dbReference type="SAM" id="MobiDB-lite"/>
    </source>
</evidence>
<name>A0A4P8QTI2_9GAMM</name>
<feature type="compositionally biased region" description="Basic residues" evidence="1">
    <location>
        <begin position="14"/>
        <end position="29"/>
    </location>
</feature>
<dbReference type="OrthoDB" id="8689941at2"/>
<sequence>MYYACRCPRQTSPRCKRLNPHHSGSKSSRRNNQNWGKDLKIRALSLTLFFGMSLAHAETIPGRCLQKEQAIQRQIDNARQHGNAQRIAGLEQALAGVKAHCTDEGLAAERREKIAEQQQEVAERQHELNQSRQKGDAEKILKREKKLAEAERELRGLQGK</sequence>
<dbReference type="InterPro" id="IPR009468">
    <property type="entry name" value="DUF1090"/>
</dbReference>